<dbReference type="AlphaFoldDB" id="U2E2T2"/>
<sequence length="41" mass="4766">MYIPLPFIRIIGKSLKSGTIFPAIRRHCCGQSFFVFICYLK</sequence>
<name>U2E2T2_9BACE</name>
<dbReference type="Proteomes" id="UP000016496">
    <property type="component" value="Unassembled WGS sequence"/>
</dbReference>
<proteinExistence type="predicted"/>
<dbReference type="PATRIC" id="fig|1321819.3.peg.785"/>
<dbReference type="EMBL" id="AWSV01000052">
    <property type="protein sequence ID" value="ERI86616.1"/>
    <property type="molecule type" value="Genomic_DNA"/>
</dbReference>
<dbReference type="HOGENOM" id="CLU_3265952_0_0_10"/>
<evidence type="ECO:0000313" key="2">
    <source>
        <dbReference type="Proteomes" id="UP000016496"/>
    </source>
</evidence>
<organism evidence="1 2">
    <name type="scientific">Bacteroides pyogenes F0041</name>
    <dbReference type="NCBI Taxonomy" id="1321819"/>
    <lineage>
        <taxon>Bacteria</taxon>
        <taxon>Pseudomonadati</taxon>
        <taxon>Bacteroidota</taxon>
        <taxon>Bacteroidia</taxon>
        <taxon>Bacteroidales</taxon>
        <taxon>Bacteroidaceae</taxon>
        <taxon>Bacteroides</taxon>
    </lineage>
</organism>
<protein>
    <submittedName>
        <fullName evidence="1">Uncharacterized protein</fullName>
    </submittedName>
</protein>
<reference evidence="1 2" key="1">
    <citation type="submission" date="2013-08" db="EMBL/GenBank/DDBJ databases">
        <authorList>
            <person name="Weinstock G."/>
            <person name="Sodergren E."/>
            <person name="Wylie T."/>
            <person name="Fulton L."/>
            <person name="Fulton R."/>
            <person name="Fronick C."/>
            <person name="O'Laughlin M."/>
            <person name="Godfrey J."/>
            <person name="Miner T."/>
            <person name="Herter B."/>
            <person name="Appelbaum E."/>
            <person name="Cordes M."/>
            <person name="Lek S."/>
            <person name="Wollam A."/>
            <person name="Pepin K.H."/>
            <person name="Palsikar V.B."/>
            <person name="Mitreva M."/>
            <person name="Wilson R.K."/>
        </authorList>
    </citation>
    <scope>NUCLEOTIDE SEQUENCE [LARGE SCALE GENOMIC DNA]</scope>
    <source>
        <strain evidence="1 2">F0041</strain>
    </source>
</reference>
<comment type="caution">
    <text evidence="1">The sequence shown here is derived from an EMBL/GenBank/DDBJ whole genome shotgun (WGS) entry which is preliminary data.</text>
</comment>
<evidence type="ECO:0000313" key="1">
    <source>
        <dbReference type="EMBL" id="ERI86616.1"/>
    </source>
</evidence>
<accession>U2E2T2</accession>
<gene>
    <name evidence="1" type="ORF">HMPREF1981_00847</name>
</gene>